<dbReference type="PANTHER" id="PTHR24327:SF21">
    <property type="entry name" value="HOMEOBOX PROTEIN DLX-4"/>
    <property type="match status" value="1"/>
</dbReference>
<gene>
    <name evidence="9" type="primary">DLX4</name>
</gene>
<dbReference type="GO" id="GO:0000981">
    <property type="term" value="F:DNA-binding transcription factor activity, RNA polymerase II-specific"/>
    <property type="evidence" value="ECO:0007669"/>
    <property type="project" value="InterPro"/>
</dbReference>
<protein>
    <submittedName>
        <fullName evidence="9">Distal-less homeobox 4</fullName>
    </submittedName>
</protein>
<dbReference type="eggNOG" id="KOG0850">
    <property type="taxonomic scope" value="Eukaryota"/>
</dbReference>
<dbReference type="GO" id="GO:0005634">
    <property type="term" value="C:nucleus"/>
    <property type="evidence" value="ECO:0007669"/>
    <property type="project" value="UniProtKB-SubCell"/>
</dbReference>
<evidence type="ECO:0000256" key="3">
    <source>
        <dbReference type="ARBA" id="ARBA00023155"/>
    </source>
</evidence>
<dbReference type="GO" id="GO:0000978">
    <property type="term" value="F:RNA polymerase II cis-regulatory region sequence-specific DNA binding"/>
    <property type="evidence" value="ECO:0007669"/>
    <property type="project" value="TreeGrafter"/>
</dbReference>
<evidence type="ECO:0000313" key="10">
    <source>
        <dbReference type="Proteomes" id="UP000001073"/>
    </source>
</evidence>
<dbReference type="GeneTree" id="ENSGT00940000162259"/>
<dbReference type="SMART" id="SM00389">
    <property type="entry name" value="HOX"/>
    <property type="match status" value="1"/>
</dbReference>
<keyword evidence="3 5" id="KW-0371">Homeobox</keyword>
<accession>G1QSQ9</accession>
<dbReference type="PRINTS" id="PR00031">
    <property type="entry name" value="HTHREPRESSR"/>
</dbReference>
<dbReference type="InterPro" id="IPR001356">
    <property type="entry name" value="HD"/>
</dbReference>
<feature type="region of interest" description="Disordered" evidence="7">
    <location>
        <begin position="134"/>
        <end position="203"/>
    </location>
</feature>
<dbReference type="InterPro" id="IPR000047">
    <property type="entry name" value="HTH_motif"/>
</dbReference>
<dbReference type="AlphaFoldDB" id="G1QSQ9"/>
<evidence type="ECO:0000259" key="8">
    <source>
        <dbReference type="PROSITE" id="PS50071"/>
    </source>
</evidence>
<dbReference type="STRING" id="61853.ENSNLEP00000003977"/>
<evidence type="ECO:0000256" key="6">
    <source>
        <dbReference type="RuleBase" id="RU000682"/>
    </source>
</evidence>
<dbReference type="Proteomes" id="UP000001073">
    <property type="component" value="Unplaced"/>
</dbReference>
<feature type="domain" description="Homeobox" evidence="8">
    <location>
        <begin position="209"/>
        <end position="238"/>
    </location>
</feature>
<organism evidence="9 10">
    <name type="scientific">Nomascus leucogenys</name>
    <name type="common">Northern white-cheeked gibbon</name>
    <name type="synonym">Hylobates leucogenys</name>
    <dbReference type="NCBI Taxonomy" id="61853"/>
    <lineage>
        <taxon>Eukaryota</taxon>
        <taxon>Metazoa</taxon>
        <taxon>Chordata</taxon>
        <taxon>Craniata</taxon>
        <taxon>Vertebrata</taxon>
        <taxon>Euteleostomi</taxon>
        <taxon>Mammalia</taxon>
        <taxon>Eutheria</taxon>
        <taxon>Euarchontoglires</taxon>
        <taxon>Primates</taxon>
        <taxon>Haplorrhini</taxon>
        <taxon>Catarrhini</taxon>
        <taxon>Hylobatidae</taxon>
        <taxon>Nomascus</taxon>
    </lineage>
</organism>
<feature type="region of interest" description="Disordered" evidence="7">
    <location>
        <begin position="81"/>
        <end position="112"/>
    </location>
</feature>
<feature type="DNA-binding region" description="Homeobox" evidence="5">
    <location>
        <begin position="211"/>
        <end position="239"/>
    </location>
</feature>
<keyword evidence="10" id="KW-1185">Reference proteome</keyword>
<keyword evidence="4 5" id="KW-0539">Nucleus</keyword>
<dbReference type="CDD" id="cd00086">
    <property type="entry name" value="homeodomain"/>
    <property type="match status" value="1"/>
</dbReference>
<sequence length="303" mass="32758">MIATRADPVVTCWNWGRERQLSGKELGGGLLGELGRGGLCEFSNRVGLRDSVSPLELRSPRSQRGAGGLWAASPELPAVGLRQGRQDRRGRERKPNGFSGNWLRQGRGGRISEARSARGHGILRLGYPAAEIPGELGGPELTRSPAAAPQRDPGVAPPGCTARSWNPGHLPCRQNRSVRAAQRRKGLPHADPASGGPWKPSRPRLALPERAQLAAQLGLTQTQVKIWFQNKRSKYKKLLKQNSGGQEGDFPGRIFSVSPCSPPLPSLWDLPKAGTLPTSGYGNSFGAWYQHHSSDVLASPQMM</sequence>
<dbReference type="PROSITE" id="PS00027">
    <property type="entry name" value="HOMEOBOX_1"/>
    <property type="match status" value="1"/>
</dbReference>
<evidence type="ECO:0000256" key="4">
    <source>
        <dbReference type="ARBA" id="ARBA00023242"/>
    </source>
</evidence>
<dbReference type="InterPro" id="IPR009057">
    <property type="entry name" value="Homeodomain-like_sf"/>
</dbReference>
<dbReference type="Gene3D" id="1.10.10.60">
    <property type="entry name" value="Homeodomain-like"/>
    <property type="match status" value="1"/>
</dbReference>
<reference evidence="9" key="1">
    <citation type="submission" date="2012-10" db="EMBL/GenBank/DDBJ databases">
        <authorList>
            <consortium name="Gibbon Genome Sequencing Consortium"/>
        </authorList>
    </citation>
    <scope>NUCLEOTIDE SEQUENCE [LARGE SCALE GENOMIC DNA]</scope>
</reference>
<dbReference type="PROSITE" id="PS50071">
    <property type="entry name" value="HOMEOBOX_2"/>
    <property type="match status" value="1"/>
</dbReference>
<dbReference type="InParanoid" id="G1QSQ9"/>
<keyword evidence="2 5" id="KW-0238">DNA-binding</keyword>
<feature type="compositionally biased region" description="Basic and acidic residues" evidence="7">
    <location>
        <begin position="84"/>
        <end position="95"/>
    </location>
</feature>
<dbReference type="GO" id="GO:0030154">
    <property type="term" value="P:cell differentiation"/>
    <property type="evidence" value="ECO:0007669"/>
    <property type="project" value="TreeGrafter"/>
</dbReference>
<evidence type="ECO:0000256" key="1">
    <source>
        <dbReference type="ARBA" id="ARBA00007916"/>
    </source>
</evidence>
<dbReference type="Ensembl" id="ENSNLET00000004174.2">
    <property type="protein sequence ID" value="ENSNLEP00000003977.2"/>
    <property type="gene ID" value="ENSNLEG00000003291.2"/>
</dbReference>
<comment type="similarity">
    <text evidence="1">Belongs to the distal-less homeobox family.</text>
</comment>
<dbReference type="SUPFAM" id="SSF46689">
    <property type="entry name" value="Homeodomain-like"/>
    <property type="match status" value="1"/>
</dbReference>
<dbReference type="PANTHER" id="PTHR24327">
    <property type="entry name" value="HOMEOBOX PROTEIN"/>
    <property type="match status" value="1"/>
</dbReference>
<dbReference type="InterPro" id="IPR050460">
    <property type="entry name" value="Distal-less_Homeobox_TF"/>
</dbReference>
<dbReference type="Pfam" id="PF00046">
    <property type="entry name" value="Homeodomain"/>
    <property type="match status" value="1"/>
</dbReference>
<evidence type="ECO:0000313" key="9">
    <source>
        <dbReference type="Ensembl" id="ENSNLEP00000003977.2"/>
    </source>
</evidence>
<evidence type="ECO:0000256" key="7">
    <source>
        <dbReference type="SAM" id="MobiDB-lite"/>
    </source>
</evidence>
<evidence type="ECO:0000256" key="5">
    <source>
        <dbReference type="PROSITE-ProRule" id="PRU00108"/>
    </source>
</evidence>
<evidence type="ECO:0000256" key="2">
    <source>
        <dbReference type="ARBA" id="ARBA00023125"/>
    </source>
</evidence>
<name>G1QSQ9_NOMLE</name>
<proteinExistence type="inferred from homology"/>
<reference evidence="9" key="2">
    <citation type="submission" date="2025-08" db="UniProtKB">
        <authorList>
            <consortium name="Ensembl"/>
        </authorList>
    </citation>
    <scope>IDENTIFICATION</scope>
</reference>
<comment type="subcellular location">
    <subcellularLocation>
        <location evidence="5 6">Nucleus</location>
    </subcellularLocation>
</comment>
<reference evidence="9" key="3">
    <citation type="submission" date="2025-09" db="UniProtKB">
        <authorList>
            <consortium name="Ensembl"/>
        </authorList>
    </citation>
    <scope>IDENTIFICATION</scope>
</reference>
<dbReference type="InterPro" id="IPR017970">
    <property type="entry name" value="Homeobox_CS"/>
</dbReference>